<dbReference type="RefSeq" id="XP_017873974.1">
    <property type="nucleotide sequence ID" value="XM_018018485.1"/>
</dbReference>
<evidence type="ECO:0000313" key="3">
    <source>
        <dbReference type="Proteomes" id="UP000694904"/>
    </source>
</evidence>
<feature type="transmembrane region" description="Helical" evidence="1">
    <location>
        <begin position="564"/>
        <end position="585"/>
    </location>
</feature>
<keyword evidence="3" id="KW-1185">Reference proteome</keyword>
<dbReference type="GeneID" id="108621267"/>
<feature type="signal peptide" evidence="2">
    <location>
        <begin position="1"/>
        <end position="19"/>
    </location>
</feature>
<evidence type="ECO:0000256" key="1">
    <source>
        <dbReference type="SAM" id="Phobius"/>
    </source>
</evidence>
<name>A0ABM1Q3D8_DROAR</name>
<sequence>MRCASFCLWCCCILMLVDGQLKPIVEAEDDNGILISIIAEVDRFVLHKNFVTYSGHQKRSLGALQQSLMETFYRPVIVAGPEIGKLNKIINDQNLILVFLNDLHDPLLRSVEQSLISIRDVSIIFVYKGKDNMLHKSFAEFLFNWCLDKDIHNVLLLLKLNNTFEIWTYVFHSEVKTITISLKNIKAMRAQDYRKYSDLGQHRFLVAFHVKLTETFLYKTLDGRVTLGGQIGLMLQELMHYMNGKMDFLTLSYNEYQKVMYGGSIDDRPIDIVANLEPYSFVDPRFPFYMTTRICLIVPYRRMVPLQSYISYFDRRKTLLTFMVFNFIVFIAIKRIANPRQPLTEALFGNFRLLMSQAISTRMFRTLTLSEKFLELTTHIYNLVTFSIFISVLTMALVTGLRMPDIVDDETFLASGLRIMVYSEQVDSLFNDIPLSLRNRLVVVDINTWIEHVHSLNDSYAYVMMSHTWLSFKLKQNRLRLPKLISGPEKLCGVPRYIRFYVQPGLLHLKPMRHFLSQAFEAGLTKKWKRTGFAQAEEMGLIGYAPLDLPSFYPLPMDFYISTLWIYAFGNFTGIVVFLMEWLYFRWNHIRNNHIVV</sequence>
<gene>
    <name evidence="4" type="primary">LOC108621267</name>
</gene>
<reference evidence="3" key="2">
    <citation type="journal article" date="2016" name="G3 (Bethesda)">
        <title>Genome Evolution in Three Species of Cactophilic Drosophila.</title>
        <authorList>
            <person name="Sanchez-Flores A."/>
            <person name="Penazola F."/>
            <person name="Carpinteyro-Ponce J."/>
            <person name="Nazario-Yepiz N."/>
            <person name="Abreu-Goodger C."/>
            <person name="Machado C.A."/>
            <person name="Markow T.A."/>
        </authorList>
    </citation>
    <scope>NUCLEOTIDE SEQUENCE [LARGE SCALE GENOMIC DNA]</scope>
</reference>
<reference evidence="4" key="3">
    <citation type="submission" date="2025-08" db="UniProtKB">
        <authorList>
            <consortium name="RefSeq"/>
        </authorList>
    </citation>
    <scope>IDENTIFICATION</scope>
    <source>
        <tissue evidence="4">Whole organism</tissue>
    </source>
</reference>
<organism evidence="3 4">
    <name type="scientific">Drosophila arizonae</name>
    <name type="common">Fruit fly</name>
    <dbReference type="NCBI Taxonomy" id="7263"/>
    <lineage>
        <taxon>Eukaryota</taxon>
        <taxon>Metazoa</taxon>
        <taxon>Ecdysozoa</taxon>
        <taxon>Arthropoda</taxon>
        <taxon>Hexapoda</taxon>
        <taxon>Insecta</taxon>
        <taxon>Pterygota</taxon>
        <taxon>Neoptera</taxon>
        <taxon>Endopterygota</taxon>
        <taxon>Diptera</taxon>
        <taxon>Brachycera</taxon>
        <taxon>Muscomorpha</taxon>
        <taxon>Ephydroidea</taxon>
        <taxon>Drosophilidae</taxon>
        <taxon>Drosophila</taxon>
    </lineage>
</organism>
<proteinExistence type="predicted"/>
<accession>A0ABM1Q3D8</accession>
<keyword evidence="1" id="KW-1133">Transmembrane helix</keyword>
<dbReference type="Proteomes" id="UP000694904">
    <property type="component" value="Chromosome 2"/>
</dbReference>
<feature type="transmembrane region" description="Helical" evidence="1">
    <location>
        <begin position="319"/>
        <end position="337"/>
    </location>
</feature>
<reference evidence="3" key="1">
    <citation type="journal article" date="1997" name="Nucleic Acids Res.">
        <title>tRNAscan-SE: a program for improved detection of transfer RNA genes in genomic sequence.</title>
        <authorList>
            <person name="Lowe T.M."/>
            <person name="Eddy S.R."/>
        </authorList>
    </citation>
    <scope>NUCLEOTIDE SEQUENCE [LARGE SCALE GENOMIC DNA]</scope>
</reference>
<keyword evidence="1" id="KW-0812">Transmembrane</keyword>
<feature type="chain" id="PRO_5045232513" evidence="2">
    <location>
        <begin position="20"/>
        <end position="597"/>
    </location>
</feature>
<evidence type="ECO:0000256" key="2">
    <source>
        <dbReference type="SAM" id="SignalP"/>
    </source>
</evidence>
<keyword evidence="2" id="KW-0732">Signal</keyword>
<protein>
    <submittedName>
        <fullName evidence="4">Uncharacterized protein LOC108621267</fullName>
    </submittedName>
</protein>
<feature type="transmembrane region" description="Helical" evidence="1">
    <location>
        <begin position="380"/>
        <end position="401"/>
    </location>
</feature>
<evidence type="ECO:0000313" key="4">
    <source>
        <dbReference type="RefSeq" id="XP_017873974.1"/>
    </source>
</evidence>
<keyword evidence="1" id="KW-0472">Membrane</keyword>